<protein>
    <submittedName>
        <fullName evidence="1">Uncharacterized protein</fullName>
    </submittedName>
</protein>
<keyword evidence="2" id="KW-1185">Reference proteome</keyword>
<sequence length="66" mass="7448">MGNFADVEEGARDAKLDRRSPLSSLVRRAANYTIESDSFRDVREDQGIGIKSYKRVERGSLKIPYG</sequence>
<gene>
    <name evidence="1" type="ORF">I308_106026</name>
</gene>
<comment type="caution">
    <text evidence="1">The sequence shown here is derived from an EMBL/GenBank/DDBJ whole genome shotgun (WGS) entry which is preliminary data.</text>
</comment>
<proteinExistence type="predicted"/>
<reference evidence="1 2" key="2">
    <citation type="submission" date="2024-01" db="EMBL/GenBank/DDBJ databases">
        <title>Comparative genomics of Cryptococcus and Kwoniella reveals pathogenesis evolution and contrasting modes of karyotype evolution via chromosome fusion or intercentromeric recombination.</title>
        <authorList>
            <person name="Coelho M.A."/>
            <person name="David-Palma M."/>
            <person name="Shea T."/>
            <person name="Bowers K."/>
            <person name="Mcginley-Smith S."/>
            <person name="Mohammad A.W."/>
            <person name="Gnirke A."/>
            <person name="Yurkov A.M."/>
            <person name="Nowrousian M."/>
            <person name="Sun S."/>
            <person name="Cuomo C.A."/>
            <person name="Heitman J."/>
        </authorList>
    </citation>
    <scope>NUCLEOTIDE SEQUENCE [LARGE SCALE GENOMIC DNA]</scope>
    <source>
        <strain evidence="1 2">IND107</strain>
    </source>
</reference>
<name>A0ABR3BJR9_9TREE</name>
<dbReference type="Proteomes" id="UP000054399">
    <property type="component" value="Unassembled WGS sequence"/>
</dbReference>
<dbReference type="GeneID" id="91992881"/>
<evidence type="ECO:0000313" key="2">
    <source>
        <dbReference type="Proteomes" id="UP000054399"/>
    </source>
</evidence>
<dbReference type="EMBL" id="ATAM02000012">
    <property type="protein sequence ID" value="KAL0241854.1"/>
    <property type="molecule type" value="Genomic_DNA"/>
</dbReference>
<reference evidence="2" key="1">
    <citation type="submission" date="2015-01" db="EMBL/GenBank/DDBJ databases">
        <title>The Genome Sequence of Cryptococcus gattii MMRL2647.</title>
        <authorList>
            <consortium name="The Broad Institute Genomics Platform"/>
            <person name="Cuomo C."/>
            <person name="Litvintseva A."/>
            <person name="Chen Y."/>
            <person name="Heitman J."/>
            <person name="Sun S."/>
            <person name="Springer D."/>
            <person name="Dromer F."/>
            <person name="Young S."/>
            <person name="Zeng Q."/>
            <person name="Gargeya S."/>
            <person name="Abouelleil A."/>
            <person name="Alvarado L."/>
            <person name="Chapman S.B."/>
            <person name="Gainer-Dewar J."/>
            <person name="Goldberg J."/>
            <person name="Griggs A."/>
            <person name="Gujja S."/>
            <person name="Hansen M."/>
            <person name="Howarth C."/>
            <person name="Imamovic A."/>
            <person name="Larimer J."/>
            <person name="Murphy C."/>
            <person name="Naylor J."/>
            <person name="Pearson M."/>
            <person name="Priest M."/>
            <person name="Roberts A."/>
            <person name="Saif S."/>
            <person name="Shea T."/>
            <person name="Sykes S."/>
            <person name="Wortman J."/>
            <person name="Nusbaum C."/>
            <person name="Birren B."/>
        </authorList>
    </citation>
    <scope>NUCLEOTIDE SEQUENCE [LARGE SCALE GENOMIC DNA]</scope>
    <source>
        <strain evidence="2">IND107</strain>
    </source>
</reference>
<organism evidence="1 2">
    <name type="scientific">Cryptococcus tetragattii IND107</name>
    <dbReference type="NCBI Taxonomy" id="1296105"/>
    <lineage>
        <taxon>Eukaryota</taxon>
        <taxon>Fungi</taxon>
        <taxon>Dikarya</taxon>
        <taxon>Basidiomycota</taxon>
        <taxon>Agaricomycotina</taxon>
        <taxon>Tremellomycetes</taxon>
        <taxon>Tremellales</taxon>
        <taxon>Cryptococcaceae</taxon>
        <taxon>Cryptococcus</taxon>
        <taxon>Cryptococcus gattii species complex</taxon>
    </lineage>
</organism>
<accession>A0ABR3BJR9</accession>
<evidence type="ECO:0000313" key="1">
    <source>
        <dbReference type="EMBL" id="KAL0241854.1"/>
    </source>
</evidence>
<dbReference type="RefSeq" id="XP_066611236.1">
    <property type="nucleotide sequence ID" value="XM_066760475.1"/>
</dbReference>